<evidence type="ECO:0000256" key="2">
    <source>
        <dbReference type="ARBA" id="ARBA00012438"/>
    </source>
</evidence>
<dbReference type="InterPro" id="IPR004358">
    <property type="entry name" value="Sig_transdc_His_kin-like_C"/>
</dbReference>
<feature type="domain" description="Histidine kinase" evidence="6">
    <location>
        <begin position="204"/>
        <end position="415"/>
    </location>
</feature>
<dbReference type="Proteomes" id="UP000178198">
    <property type="component" value="Chromosome"/>
</dbReference>
<dbReference type="Gene3D" id="3.30.565.10">
    <property type="entry name" value="Histidine kinase-like ATPase, C-terminal domain"/>
    <property type="match status" value="1"/>
</dbReference>
<comment type="catalytic activity">
    <reaction evidence="1">
        <text>ATP + protein L-histidine = ADP + protein N-phospho-L-histidine.</text>
        <dbReference type="EC" id="2.7.13.3"/>
    </reaction>
</comment>
<keyword evidence="4" id="KW-0808">Transferase</keyword>
<dbReference type="InterPro" id="IPR052162">
    <property type="entry name" value="Sensor_kinase/Photoreceptor"/>
</dbReference>
<dbReference type="InterPro" id="IPR003594">
    <property type="entry name" value="HATPase_dom"/>
</dbReference>
<organism evidence="7 8">
    <name type="scientific">Flavobacterium commune</name>
    <dbReference type="NCBI Taxonomy" id="1306519"/>
    <lineage>
        <taxon>Bacteria</taxon>
        <taxon>Pseudomonadati</taxon>
        <taxon>Bacteroidota</taxon>
        <taxon>Flavobacteriia</taxon>
        <taxon>Flavobacteriales</taxon>
        <taxon>Flavobacteriaceae</taxon>
        <taxon>Flavobacterium</taxon>
    </lineage>
</organism>
<gene>
    <name evidence="7" type="ORF">BIW12_05810</name>
</gene>
<evidence type="ECO:0000313" key="8">
    <source>
        <dbReference type="Proteomes" id="UP000178198"/>
    </source>
</evidence>
<dbReference type="PANTHER" id="PTHR43304">
    <property type="entry name" value="PHYTOCHROME-LIKE PROTEIN CPH1"/>
    <property type="match status" value="1"/>
</dbReference>
<dbReference type="PRINTS" id="PR00344">
    <property type="entry name" value="BCTRLSENSOR"/>
</dbReference>
<accession>A0A1D9P8U7</accession>
<dbReference type="InterPro" id="IPR005467">
    <property type="entry name" value="His_kinase_dom"/>
</dbReference>
<dbReference type="PROSITE" id="PS50109">
    <property type="entry name" value="HIS_KIN"/>
    <property type="match status" value="1"/>
</dbReference>
<keyword evidence="3" id="KW-0597">Phosphoprotein</keyword>
<dbReference type="GO" id="GO:0004673">
    <property type="term" value="F:protein histidine kinase activity"/>
    <property type="evidence" value="ECO:0007669"/>
    <property type="project" value="UniProtKB-EC"/>
</dbReference>
<evidence type="ECO:0000256" key="3">
    <source>
        <dbReference type="ARBA" id="ARBA00022553"/>
    </source>
</evidence>
<protein>
    <recommendedName>
        <fullName evidence="2">histidine kinase</fullName>
        <ecNumber evidence="2">2.7.13.3</ecNumber>
    </recommendedName>
</protein>
<dbReference type="SUPFAM" id="SSF55874">
    <property type="entry name" value="ATPase domain of HSP90 chaperone/DNA topoisomerase II/histidine kinase"/>
    <property type="match status" value="1"/>
</dbReference>
<dbReference type="EMBL" id="CP017774">
    <property type="protein sequence ID" value="AOZ98989.1"/>
    <property type="molecule type" value="Genomic_DNA"/>
</dbReference>
<name>A0A1D9P8U7_9FLAO</name>
<keyword evidence="8" id="KW-1185">Reference proteome</keyword>
<keyword evidence="5" id="KW-0418">Kinase</keyword>
<dbReference type="Gene3D" id="3.30.450.20">
    <property type="entry name" value="PAS domain"/>
    <property type="match status" value="1"/>
</dbReference>
<dbReference type="STRING" id="1306519.BIW12_05810"/>
<evidence type="ECO:0000259" key="6">
    <source>
        <dbReference type="PROSITE" id="PS50109"/>
    </source>
</evidence>
<reference evidence="7 8" key="1">
    <citation type="submission" date="2016-10" db="EMBL/GenBank/DDBJ databases">
        <title>Complete Genome Sequence of Flavobacterium sp. PK15.</title>
        <authorList>
            <person name="Ekwe A."/>
            <person name="Kim S.B."/>
        </authorList>
    </citation>
    <scope>NUCLEOTIDE SEQUENCE [LARGE SCALE GENOMIC DNA]</scope>
    <source>
        <strain evidence="7 8">PK15</strain>
    </source>
</reference>
<dbReference type="EC" id="2.7.13.3" evidence="2"/>
<dbReference type="PANTHER" id="PTHR43304:SF1">
    <property type="entry name" value="PAC DOMAIN-CONTAINING PROTEIN"/>
    <property type="match status" value="1"/>
</dbReference>
<dbReference type="AlphaFoldDB" id="A0A1D9P8U7"/>
<evidence type="ECO:0000256" key="4">
    <source>
        <dbReference type="ARBA" id="ARBA00022679"/>
    </source>
</evidence>
<evidence type="ECO:0000313" key="7">
    <source>
        <dbReference type="EMBL" id="AOZ98989.1"/>
    </source>
</evidence>
<dbReference type="InterPro" id="IPR036890">
    <property type="entry name" value="HATPase_C_sf"/>
</dbReference>
<evidence type="ECO:0000256" key="5">
    <source>
        <dbReference type="ARBA" id="ARBA00022777"/>
    </source>
</evidence>
<proteinExistence type="predicted"/>
<dbReference type="SMART" id="SM00387">
    <property type="entry name" value="HATPase_c"/>
    <property type="match status" value="1"/>
</dbReference>
<sequence length="415" mass="48136">MPERFYFKTELFPDFTKTNNSMRSHFHNSYDSKNPNDFQEKLFKDLSEEMFIFKISADNHFHKLAIDKSVYKLFELPNNLISGTILPIVYNRIHKEDKIKVLRLFLQLKEKEQKSEIEFRCQLPKGGLHLFKVYIKTKRNTKGTTVFYTTFFSATAIKNNELNPTFNSLTTDTVTTKNQKETDLIQTIKRYSEHNSRLLNFSHITAHNLNTHAGNFKMLLDIIDSEENPQTSKEYLNHLRTVSNNLNETIHRLSQIVNIQNNLNVIKEPLDLNSFLEKNNAIINNYGLENNVTIINKIPKGSTVNFNAAYLESILLNFSTNAVKYAHPDRFPVLKFEFFIENQKKVLTIKDNGLGIDIEKHGNSLFGMYKTFHKHENANGIGLYITKNQIESMNGQISVESKVNEGTTFKITFND</sequence>
<dbReference type="Pfam" id="PF02518">
    <property type="entry name" value="HATPase_c"/>
    <property type="match status" value="1"/>
</dbReference>
<evidence type="ECO:0000256" key="1">
    <source>
        <dbReference type="ARBA" id="ARBA00000085"/>
    </source>
</evidence>
<dbReference type="KEGG" id="fcm:BIW12_05810"/>